<accession>A0ABV4R2I7</accession>
<keyword evidence="4" id="KW-1185">Reference proteome</keyword>
<evidence type="ECO:0000259" key="2">
    <source>
        <dbReference type="Pfam" id="PF08241"/>
    </source>
</evidence>
<dbReference type="Proteomes" id="UP001569904">
    <property type="component" value="Unassembled WGS sequence"/>
</dbReference>
<dbReference type="GO" id="GO:0032259">
    <property type="term" value="P:methylation"/>
    <property type="evidence" value="ECO:0007669"/>
    <property type="project" value="UniProtKB-KW"/>
</dbReference>
<comment type="caution">
    <text evidence="3">The sequence shown here is derived from an EMBL/GenBank/DDBJ whole genome shotgun (WGS) entry which is preliminary data.</text>
</comment>
<name>A0ABV4R2I7_9ACTN</name>
<dbReference type="RefSeq" id="WP_371943865.1">
    <property type="nucleotide sequence ID" value="NZ_JAXCEH010000019.1"/>
</dbReference>
<reference evidence="3 4" key="1">
    <citation type="submission" date="2023-11" db="EMBL/GenBank/DDBJ databases">
        <title>Actinomadura monticuli sp. nov., isolated from volcanic ash.</title>
        <authorList>
            <person name="Lee S.D."/>
            <person name="Yang H."/>
            <person name="Kim I.S."/>
        </authorList>
    </citation>
    <scope>NUCLEOTIDE SEQUENCE [LARGE SCALE GENOMIC DNA]</scope>
    <source>
        <strain evidence="3 4">DSM 45346</strain>
    </source>
</reference>
<evidence type="ECO:0000256" key="1">
    <source>
        <dbReference type="SAM" id="MobiDB-lite"/>
    </source>
</evidence>
<keyword evidence="3" id="KW-0489">Methyltransferase</keyword>
<evidence type="ECO:0000313" key="3">
    <source>
        <dbReference type="EMBL" id="MFA1557121.1"/>
    </source>
</evidence>
<dbReference type="PANTHER" id="PTHR43591">
    <property type="entry name" value="METHYLTRANSFERASE"/>
    <property type="match status" value="1"/>
</dbReference>
<sequence>MSPQSAAFGERLGRFCRTNVEEIHPQFLDLLHTVWADGRPRPDASELARQTGELFQSVPDGRRGHLAVLLGLLTETAESDDHGLRGSVRAGLDGYLRQLATLREGDPSGAALVYLLAHFPEDAARILRVARSAALDQDDLSRLERCLAAFDPDAPAIGRTWPSPIRWALDDAERDQERRWFTALEPDAVSTFWEKDTRTLLAYMGGRACAAITTGRVLPEVPPEPGPEVHREPAGPASPPPGAHADLFRCPACGGRLARDAAMLACRSCAVDYPSRDGYLDLSGEPVGAGDQIAGNSPLYLSRYESLLRPAFLRINGTNWNGALSVADEDGYLAEHVRPADGPLLDLGAGTGRWTRVLADRLGGERVIAFDLAAAMVGRLREVVPESLVVRGAGGRLPFGDASLGAVNCWNTVQSIERPDATLHEVGRCLRPGGTFTMLTYRPSPDPLYRYFQRCHESCLGVTSFDQKDMEETLASAGMTVVDEYTPGTFLIVTAVRR</sequence>
<dbReference type="EC" id="2.1.-.-" evidence="3"/>
<dbReference type="Gene3D" id="3.40.50.150">
    <property type="entry name" value="Vaccinia Virus protein VP39"/>
    <property type="match status" value="1"/>
</dbReference>
<dbReference type="PANTHER" id="PTHR43591:SF24">
    <property type="entry name" value="2-METHOXY-6-POLYPRENYL-1,4-BENZOQUINOL METHYLASE, MITOCHONDRIAL"/>
    <property type="match status" value="1"/>
</dbReference>
<dbReference type="InterPro" id="IPR013216">
    <property type="entry name" value="Methyltransf_11"/>
</dbReference>
<dbReference type="InterPro" id="IPR029063">
    <property type="entry name" value="SAM-dependent_MTases_sf"/>
</dbReference>
<dbReference type="Pfam" id="PF08241">
    <property type="entry name" value="Methyltransf_11"/>
    <property type="match status" value="1"/>
</dbReference>
<feature type="domain" description="Methyltransferase type 11" evidence="2">
    <location>
        <begin position="345"/>
        <end position="436"/>
    </location>
</feature>
<organism evidence="3 4">
    <name type="scientific">Actinomadura chokoriensis</name>
    <dbReference type="NCBI Taxonomy" id="454156"/>
    <lineage>
        <taxon>Bacteria</taxon>
        <taxon>Bacillati</taxon>
        <taxon>Actinomycetota</taxon>
        <taxon>Actinomycetes</taxon>
        <taxon>Streptosporangiales</taxon>
        <taxon>Thermomonosporaceae</taxon>
        <taxon>Actinomadura</taxon>
    </lineage>
</organism>
<evidence type="ECO:0000313" key="4">
    <source>
        <dbReference type="Proteomes" id="UP001569904"/>
    </source>
</evidence>
<dbReference type="EMBL" id="JAXCEH010000019">
    <property type="protein sequence ID" value="MFA1557121.1"/>
    <property type="molecule type" value="Genomic_DNA"/>
</dbReference>
<feature type="region of interest" description="Disordered" evidence="1">
    <location>
        <begin position="221"/>
        <end position="242"/>
    </location>
</feature>
<dbReference type="GO" id="GO:0008168">
    <property type="term" value="F:methyltransferase activity"/>
    <property type="evidence" value="ECO:0007669"/>
    <property type="project" value="UniProtKB-KW"/>
</dbReference>
<protein>
    <submittedName>
        <fullName evidence="3">Class I SAM-dependent methyltransferase</fullName>
        <ecNumber evidence="3">2.1.-.-</ecNumber>
    </submittedName>
</protein>
<proteinExistence type="predicted"/>
<dbReference type="SUPFAM" id="SSF53335">
    <property type="entry name" value="S-adenosyl-L-methionine-dependent methyltransferases"/>
    <property type="match status" value="1"/>
</dbReference>
<keyword evidence="3" id="KW-0808">Transferase</keyword>
<gene>
    <name evidence="3" type="ORF">SM436_25880</name>
</gene>
<dbReference type="CDD" id="cd02440">
    <property type="entry name" value="AdoMet_MTases"/>
    <property type="match status" value="1"/>
</dbReference>